<dbReference type="Pfam" id="PF03073">
    <property type="entry name" value="TspO_MBR"/>
    <property type="match status" value="1"/>
</dbReference>
<evidence type="ECO:0000256" key="3">
    <source>
        <dbReference type="ARBA" id="ARBA00022692"/>
    </source>
</evidence>
<evidence type="ECO:0000256" key="4">
    <source>
        <dbReference type="ARBA" id="ARBA00022989"/>
    </source>
</evidence>
<dbReference type="GeneID" id="91303289"/>
<evidence type="ECO:0000256" key="5">
    <source>
        <dbReference type="ARBA" id="ARBA00023136"/>
    </source>
</evidence>
<dbReference type="KEGG" id="spav:Spa2297_00230"/>
<dbReference type="GO" id="GO:0033013">
    <property type="term" value="P:tetrapyrrole metabolic process"/>
    <property type="evidence" value="ECO:0007669"/>
    <property type="project" value="UniProtKB-ARBA"/>
</dbReference>
<dbReference type="Gene3D" id="1.20.1260.100">
    <property type="entry name" value="TspO/MBR protein"/>
    <property type="match status" value="1"/>
</dbReference>
<dbReference type="EMBL" id="CP015866">
    <property type="protein sequence ID" value="ANJ05544.1"/>
    <property type="molecule type" value="Genomic_DNA"/>
</dbReference>
<keyword evidence="6" id="KW-0675">Receptor</keyword>
<keyword evidence="3" id="KW-0812">Transmembrane</keyword>
<dbReference type="Proteomes" id="UP000078468">
    <property type="component" value="Chromosome"/>
</dbReference>
<dbReference type="GO" id="GO:0016020">
    <property type="term" value="C:membrane"/>
    <property type="evidence" value="ECO:0007669"/>
    <property type="project" value="UniProtKB-SubCell"/>
</dbReference>
<evidence type="ECO:0000313" key="6">
    <source>
        <dbReference type="EMBL" id="ANJ05544.1"/>
    </source>
</evidence>
<dbReference type="FunFam" id="1.20.1260.100:FF:000001">
    <property type="entry name" value="translocator protein 2"/>
    <property type="match status" value="1"/>
</dbReference>
<proteinExistence type="inferred from homology"/>
<dbReference type="CDD" id="cd15904">
    <property type="entry name" value="TSPO_MBR"/>
    <property type="match status" value="1"/>
</dbReference>
<reference evidence="6 7" key="1">
    <citation type="submission" date="2016-05" db="EMBL/GenBank/DDBJ databases">
        <title>Non-Contiguous Finished Genome Sequence of Streptomyces parvulus 2297 Integrated Site-Specifically with Actinophage R4.</title>
        <authorList>
            <person name="Nishizawa T."/>
            <person name="Miura T."/>
            <person name="Harada C."/>
            <person name="Guo Y."/>
            <person name="Narisawa K."/>
            <person name="Ohta H."/>
            <person name="Takahashi H."/>
            <person name="Shirai M."/>
        </authorList>
    </citation>
    <scope>NUCLEOTIDE SEQUENCE [LARGE SCALE GENOMIC DNA]</scope>
    <source>
        <strain evidence="6 7">2297</strain>
    </source>
</reference>
<protein>
    <submittedName>
        <fullName evidence="6">Peripheral-type benzodiazepine receptor</fullName>
    </submittedName>
</protein>
<dbReference type="PANTHER" id="PTHR10057:SF0">
    <property type="entry name" value="TRANSLOCATOR PROTEIN"/>
    <property type="match status" value="1"/>
</dbReference>
<comment type="subcellular location">
    <subcellularLocation>
        <location evidence="1">Membrane</location>
        <topology evidence="1">Multi-pass membrane protein</topology>
    </subcellularLocation>
</comment>
<gene>
    <name evidence="6" type="ORF">Spa2297_00230</name>
</gene>
<name>A0A191US60_9ACTN</name>
<dbReference type="PANTHER" id="PTHR10057">
    <property type="entry name" value="PERIPHERAL-TYPE BENZODIAZEPINE RECEPTOR"/>
    <property type="match status" value="1"/>
</dbReference>
<keyword evidence="4" id="KW-1133">Transmembrane helix</keyword>
<dbReference type="AlphaFoldDB" id="A0A191US60"/>
<dbReference type="PIRSF" id="PIRSF005859">
    <property type="entry name" value="PBR"/>
    <property type="match status" value="1"/>
</dbReference>
<dbReference type="InterPro" id="IPR038330">
    <property type="entry name" value="TspO/MBR-related_sf"/>
</dbReference>
<comment type="similarity">
    <text evidence="2">Belongs to the TspO/BZRP family.</text>
</comment>
<evidence type="ECO:0000256" key="2">
    <source>
        <dbReference type="ARBA" id="ARBA00007524"/>
    </source>
</evidence>
<dbReference type="RefSeq" id="WP_064725915.1">
    <property type="nucleotide sequence ID" value="NZ_BMRX01000015.1"/>
</dbReference>
<sequence>MTSRPSSPPEARAGPLLLLGLLGVCYAVAAIGGLASADAGGTYQSLDRPPWAPPASLFGPVWTVLYGTVAVAAWLYLRRPAAPLRPAMVWWAVQLGLNLAWTPLFFAAGQYGLAFADICLLLLALTATIIAFGRHRRAAALLLLPYAAWVAYAAALNLDLWLDNA</sequence>
<keyword evidence="5" id="KW-0472">Membrane</keyword>
<evidence type="ECO:0000256" key="1">
    <source>
        <dbReference type="ARBA" id="ARBA00004141"/>
    </source>
</evidence>
<organism evidence="6 7">
    <name type="scientific">Streptomyces parvulus</name>
    <dbReference type="NCBI Taxonomy" id="146923"/>
    <lineage>
        <taxon>Bacteria</taxon>
        <taxon>Bacillati</taxon>
        <taxon>Actinomycetota</taxon>
        <taxon>Actinomycetes</taxon>
        <taxon>Kitasatosporales</taxon>
        <taxon>Streptomycetaceae</taxon>
        <taxon>Streptomyces</taxon>
    </lineage>
</organism>
<dbReference type="InterPro" id="IPR004307">
    <property type="entry name" value="TspO_MBR"/>
</dbReference>
<accession>A0A191US60</accession>
<evidence type="ECO:0000313" key="7">
    <source>
        <dbReference type="Proteomes" id="UP000078468"/>
    </source>
</evidence>